<keyword evidence="2" id="KW-0732">Signal</keyword>
<evidence type="ECO:0000313" key="4">
    <source>
        <dbReference type="EMBL" id="ERN06938.1"/>
    </source>
</evidence>
<dbReference type="GO" id="GO:0045735">
    <property type="term" value="F:nutrient reservoir activity"/>
    <property type="evidence" value="ECO:0007669"/>
    <property type="project" value="InterPro"/>
</dbReference>
<dbReference type="InterPro" id="IPR000617">
    <property type="entry name" value="Napin/2SS/CON"/>
</dbReference>
<evidence type="ECO:0000313" key="5">
    <source>
        <dbReference type="Proteomes" id="UP000017836"/>
    </source>
</evidence>
<evidence type="ECO:0000256" key="1">
    <source>
        <dbReference type="ARBA" id="ARBA00008262"/>
    </source>
</evidence>
<dbReference type="EMBL" id="KI393866">
    <property type="protein sequence ID" value="ERN06938.1"/>
    <property type="molecule type" value="Genomic_DNA"/>
</dbReference>
<name>W1PG49_AMBTC</name>
<dbReference type="Proteomes" id="UP000017836">
    <property type="component" value="Unassembled WGS sequence"/>
</dbReference>
<dbReference type="KEGG" id="atr:18435149"/>
<feature type="chain" id="PRO_5004807349" description="Bifunctional inhibitor/plant lipid transfer protein/seed storage helical domain-containing protein" evidence="2">
    <location>
        <begin position="25"/>
        <end position="149"/>
    </location>
</feature>
<dbReference type="Pfam" id="PF00234">
    <property type="entry name" value="Tryp_alpha_amyl"/>
    <property type="match status" value="1"/>
</dbReference>
<evidence type="ECO:0000259" key="3">
    <source>
        <dbReference type="SMART" id="SM00499"/>
    </source>
</evidence>
<proteinExistence type="inferred from homology"/>
<dbReference type="AlphaFoldDB" id="W1PG49"/>
<feature type="domain" description="Bifunctional inhibitor/plant lipid transfer protein/seed storage helical" evidence="3">
    <location>
        <begin position="63"/>
        <end position="140"/>
    </location>
</feature>
<dbReference type="OMA" id="GEREQCK"/>
<keyword evidence="5" id="KW-1185">Reference proteome</keyword>
<protein>
    <recommendedName>
        <fullName evidence="3">Bifunctional inhibitor/plant lipid transfer protein/seed storage helical domain-containing protein</fullName>
    </recommendedName>
</protein>
<sequence length="149" mass="16865">MAAMRFGWAAALALVVCVAVVAEASIYRTTVTTTTEEEVFKGGNFGEGEREQCKQERKSLESCRRFIQTGRPELTLFPYQRDAPRRCCEKLENIREECRCEQIRQMARSLMSEAGQGEQQQIIERAEQLPQICGISQQRCSISSFSMAA</sequence>
<dbReference type="SMART" id="SM00499">
    <property type="entry name" value="AAI"/>
    <property type="match status" value="1"/>
</dbReference>
<reference evidence="5" key="1">
    <citation type="journal article" date="2013" name="Science">
        <title>The Amborella genome and the evolution of flowering plants.</title>
        <authorList>
            <consortium name="Amborella Genome Project"/>
        </authorList>
    </citation>
    <scope>NUCLEOTIDE SEQUENCE [LARGE SCALE GENOMIC DNA]</scope>
</reference>
<dbReference type="PANTHER" id="PTHR35496:SF4">
    <property type="entry name" value="2S SULFUR-RICH SEED STORAGE PROTEIN 2-LIKE"/>
    <property type="match status" value="1"/>
</dbReference>
<dbReference type="InterPro" id="IPR016140">
    <property type="entry name" value="Bifunc_inhib/LTP/seed_store"/>
</dbReference>
<dbReference type="Gene3D" id="1.10.110.10">
    <property type="entry name" value="Plant lipid-transfer and hydrophobic proteins"/>
    <property type="match status" value="1"/>
</dbReference>
<organism evidence="4 5">
    <name type="scientific">Amborella trichopoda</name>
    <dbReference type="NCBI Taxonomy" id="13333"/>
    <lineage>
        <taxon>Eukaryota</taxon>
        <taxon>Viridiplantae</taxon>
        <taxon>Streptophyta</taxon>
        <taxon>Embryophyta</taxon>
        <taxon>Tracheophyta</taxon>
        <taxon>Spermatophyta</taxon>
        <taxon>Magnoliopsida</taxon>
        <taxon>Amborellales</taxon>
        <taxon>Amborellaceae</taxon>
        <taxon>Amborella</taxon>
    </lineage>
</organism>
<dbReference type="Gramene" id="ERN06938">
    <property type="protein sequence ID" value="ERN06938"/>
    <property type="gene ID" value="AMTR_s00005p00263310"/>
</dbReference>
<accession>W1PG49</accession>
<dbReference type="SUPFAM" id="SSF47699">
    <property type="entry name" value="Bifunctional inhibitor/lipid-transfer protein/seed storage 2S albumin"/>
    <property type="match status" value="1"/>
</dbReference>
<feature type="signal peptide" evidence="2">
    <location>
        <begin position="1"/>
        <end position="24"/>
    </location>
</feature>
<gene>
    <name evidence="4" type="ORF">AMTR_s00005p00263310</name>
</gene>
<dbReference type="OrthoDB" id="1922883at2759"/>
<evidence type="ECO:0000256" key="2">
    <source>
        <dbReference type="SAM" id="SignalP"/>
    </source>
</evidence>
<dbReference type="PANTHER" id="PTHR35496">
    <property type="entry name" value="2S SEED STORAGE PROTEIN 1-RELATED"/>
    <property type="match status" value="1"/>
</dbReference>
<dbReference type="InterPro" id="IPR036312">
    <property type="entry name" value="Bifun_inhib/LTP/seed_sf"/>
</dbReference>
<dbReference type="HOGENOM" id="CLU_146956_0_0_1"/>
<comment type="similarity">
    <text evidence="1">Belongs to the 2S seed storage albumins family.</text>
</comment>